<dbReference type="GO" id="GO:0003676">
    <property type="term" value="F:nucleic acid binding"/>
    <property type="evidence" value="ECO:0007669"/>
    <property type="project" value="InterPro"/>
</dbReference>
<dbReference type="PROSITE" id="PS50893">
    <property type="entry name" value="ABC_TRANSPORTER_2"/>
    <property type="match status" value="2"/>
</dbReference>
<dbReference type="Gene3D" id="3.30.420.10">
    <property type="entry name" value="Ribonuclease H-like superfamily/Ribonuclease H"/>
    <property type="match status" value="1"/>
</dbReference>
<dbReference type="SUPFAM" id="SSF52540">
    <property type="entry name" value="P-loop containing nucleoside triphosphate hydrolases"/>
    <property type="match status" value="2"/>
</dbReference>
<dbReference type="InterPro" id="IPR003593">
    <property type="entry name" value="AAA+_ATPase"/>
</dbReference>
<gene>
    <name evidence="9" type="ORF">MJAP1_003985</name>
</gene>
<comment type="similarity">
    <text evidence="1">Belongs to the ABC transporter superfamily.</text>
</comment>
<keyword evidence="5" id="KW-0378">Hydrolase</keyword>
<reference evidence="9" key="1">
    <citation type="submission" date="2023-03" db="EMBL/GenBank/DDBJ databases">
        <title>Mating type loci evolution in Malassezia.</title>
        <authorList>
            <person name="Coelho M.A."/>
        </authorList>
    </citation>
    <scope>NUCLEOTIDE SEQUENCE</scope>
    <source>
        <strain evidence="9">CBS 9431</strain>
    </source>
</reference>
<dbReference type="InterPro" id="IPR027417">
    <property type="entry name" value="P-loop_NTPase"/>
</dbReference>
<dbReference type="RefSeq" id="XP_060123891.1">
    <property type="nucleotide sequence ID" value="XM_060267908.1"/>
</dbReference>
<dbReference type="GO" id="GO:0005524">
    <property type="term" value="F:ATP binding"/>
    <property type="evidence" value="ECO:0007669"/>
    <property type="project" value="UniProtKB-KW"/>
</dbReference>
<protein>
    <recommendedName>
        <fullName evidence="8">ABC transporter domain-containing protein</fullName>
    </recommendedName>
</protein>
<evidence type="ECO:0000259" key="8">
    <source>
        <dbReference type="PROSITE" id="PS50893"/>
    </source>
</evidence>
<evidence type="ECO:0000256" key="3">
    <source>
        <dbReference type="ARBA" id="ARBA00022722"/>
    </source>
</evidence>
<dbReference type="EMBL" id="CP119965">
    <property type="protein sequence ID" value="WFD40994.1"/>
    <property type="molecule type" value="Genomic_DNA"/>
</dbReference>
<evidence type="ECO:0000256" key="5">
    <source>
        <dbReference type="ARBA" id="ARBA00022801"/>
    </source>
</evidence>
<proteinExistence type="inferred from homology"/>
<organism evidence="9 10">
    <name type="scientific">Malassezia japonica</name>
    <dbReference type="NCBI Taxonomy" id="223818"/>
    <lineage>
        <taxon>Eukaryota</taxon>
        <taxon>Fungi</taxon>
        <taxon>Dikarya</taxon>
        <taxon>Basidiomycota</taxon>
        <taxon>Ustilaginomycotina</taxon>
        <taxon>Malasseziomycetes</taxon>
        <taxon>Malasseziales</taxon>
        <taxon>Malasseziaceae</taxon>
        <taxon>Malassezia</taxon>
    </lineage>
</organism>
<evidence type="ECO:0000313" key="10">
    <source>
        <dbReference type="Proteomes" id="UP001217754"/>
    </source>
</evidence>
<dbReference type="InterPro" id="IPR012337">
    <property type="entry name" value="RNaseH-like_sf"/>
</dbReference>
<dbReference type="InterPro" id="IPR022894">
    <property type="entry name" value="Oligoribonuclease"/>
</dbReference>
<evidence type="ECO:0000256" key="7">
    <source>
        <dbReference type="ARBA" id="ARBA00022840"/>
    </source>
</evidence>
<dbReference type="GO" id="GO:0016887">
    <property type="term" value="F:ATP hydrolysis activity"/>
    <property type="evidence" value="ECO:0007669"/>
    <property type="project" value="InterPro"/>
</dbReference>
<keyword evidence="7" id="KW-0067">ATP-binding</keyword>
<name>A0AAF0JCC4_9BASI</name>
<dbReference type="GO" id="GO:0000175">
    <property type="term" value="F:3'-5'-RNA exonuclease activity"/>
    <property type="evidence" value="ECO:0007669"/>
    <property type="project" value="InterPro"/>
</dbReference>
<keyword evidence="3" id="KW-0540">Nuclease</keyword>
<evidence type="ECO:0000256" key="2">
    <source>
        <dbReference type="ARBA" id="ARBA00022448"/>
    </source>
</evidence>
<dbReference type="PANTHER" id="PTHR43117:SF4">
    <property type="entry name" value="OSMOPROTECTANT IMPORT ATP-BINDING PROTEIN OSMV"/>
    <property type="match status" value="1"/>
</dbReference>
<dbReference type="Gene3D" id="3.40.50.300">
    <property type="entry name" value="P-loop containing nucleotide triphosphate hydrolases"/>
    <property type="match status" value="2"/>
</dbReference>
<feature type="domain" description="ABC transporter" evidence="8">
    <location>
        <begin position="25"/>
        <end position="327"/>
    </location>
</feature>
<dbReference type="CDD" id="cd06135">
    <property type="entry name" value="Orn"/>
    <property type="match status" value="1"/>
</dbReference>
<evidence type="ECO:0000256" key="4">
    <source>
        <dbReference type="ARBA" id="ARBA00022741"/>
    </source>
</evidence>
<keyword evidence="4" id="KW-0547">Nucleotide-binding</keyword>
<accession>A0AAF0JCC4</accession>
<dbReference type="SMART" id="SM00382">
    <property type="entry name" value="AAA"/>
    <property type="match status" value="1"/>
</dbReference>
<dbReference type="InterPro" id="IPR003439">
    <property type="entry name" value="ABC_transporter-like_ATP-bd"/>
</dbReference>
<dbReference type="Proteomes" id="UP001217754">
    <property type="component" value="Chromosome 8"/>
</dbReference>
<sequence length="772" mass="82976">MFRLLAVRGARLHTSARRATRAPLFEITNVTIPGMQSVVGRDTPGLSWTIRDEGRDECWAIVGPSGEAGGAVRRSLCALLLGDARARYADDASSLHPPVHRFLADEAPQQAIAHVAFGTRTSSGGEFVDYSTRYGSIRGEDRVTLLESLLESVGVYIGTVAQQHMRPDPLAPAGSESASGLGVLKWPSEAAKKEAVNAAHAALERIRTSAPLLRIDETLLQRPVVALSNGQTRRARILRALISGAQMVVLDEPFTGLDPPTRAKVASLFSEVHAKRMPRICLVLREQDEIPSFVTHLLRVDDEGRVALGPVASVDAPPPTAYAPGGYDLVLANNAAGLGVGDAAQAPLVAMHDVSIAYGGEPVLRNVSLTLCPGARLVLVGDNGSGKTTLLSLLLGDNPRSYALDASQLALFGAARDAPSNAHVLLQKRMGHLSPELYNAFPRKSLEAGGLTVAEAVASGFDGIFTRRPITDERKERVYTLLSLFADVLVPAARNEQSTPFANVEALAEASFASLTHGSQALCLLLRAIVHRPPFLVLDEPFQGMSTRQAARAREFLDAGLAPSSDAWWLAGMSESEQATDTAWRQRLALVTVSHYESEWLRTCGRLLRLRQGARTDPIPICMTSTIPPPAPSRVLSAEDGPLVWIDCEMTGLDARKERLLEVACIITDKDLVPVDAGVTYVIQTPRGVLSGMDEWCTTTHKATGLTDACLAPDAPSHTAVRTAILAYVLDRVPDVRAACLAGSTVHADKTFLVNEMPELVEHLHYRIVDSC</sequence>
<dbReference type="AlphaFoldDB" id="A0AAF0JCC4"/>
<dbReference type="Pfam" id="PF00005">
    <property type="entry name" value="ABC_tran"/>
    <property type="match status" value="2"/>
</dbReference>
<keyword evidence="6" id="KW-0269">Exonuclease</keyword>
<feature type="domain" description="ABC transporter" evidence="8">
    <location>
        <begin position="349"/>
        <end position="637"/>
    </location>
</feature>
<dbReference type="Pfam" id="PF00929">
    <property type="entry name" value="RNase_T"/>
    <property type="match status" value="1"/>
</dbReference>
<keyword evidence="2" id="KW-0813">Transport</keyword>
<keyword evidence="10" id="KW-1185">Reference proteome</keyword>
<dbReference type="SUPFAM" id="SSF53098">
    <property type="entry name" value="Ribonuclease H-like"/>
    <property type="match status" value="1"/>
</dbReference>
<dbReference type="GeneID" id="85227636"/>
<evidence type="ECO:0000313" key="9">
    <source>
        <dbReference type="EMBL" id="WFD40994.1"/>
    </source>
</evidence>
<evidence type="ECO:0000256" key="1">
    <source>
        <dbReference type="ARBA" id="ARBA00005417"/>
    </source>
</evidence>
<dbReference type="InterPro" id="IPR036397">
    <property type="entry name" value="RNaseH_sf"/>
</dbReference>
<dbReference type="NCBIfam" id="NF003765">
    <property type="entry name" value="PRK05359.1"/>
    <property type="match status" value="1"/>
</dbReference>
<dbReference type="InterPro" id="IPR013520">
    <property type="entry name" value="Ribonucl_H"/>
</dbReference>
<evidence type="ECO:0000256" key="6">
    <source>
        <dbReference type="ARBA" id="ARBA00022839"/>
    </source>
</evidence>
<dbReference type="PANTHER" id="PTHR43117">
    <property type="entry name" value="OSMOPROTECTANT IMPORT ATP-BINDING PROTEIN OSMV"/>
    <property type="match status" value="1"/>
</dbReference>